<dbReference type="OrthoDB" id="20287at2759"/>
<evidence type="ECO:0000256" key="3">
    <source>
        <dbReference type="ARBA" id="ARBA00022824"/>
    </source>
</evidence>
<sequence length="795" mass="88381">MPLLFGIVAVLADLLHCREFTHRVKSVSMAKFTSQEVDALQKGGNQRAKDLFLKAWDSQKNRLPDNSNIDKVRHFIKIVYVDKMYSSEKSFDRPPRDPQSCADCRRSEALRTRCGEQAHAIPILKAHHMISSMKNDSMRASSVDGSSMLFKSVNSLDPSENGFNSALKRSSSTSLRCSLFPRSLDSSESEPRLTSFAQQKLAPKPLTGANEIVASQDYQIPEDGPYLMCLRMRFLWLKKEIPRALPIMMIIIPLHQLMVLGMRLDQSLHPGTLNYGRHLEKWLTRIIMGYVYVFWEMSSLPNTMQPPSSSLVDHSWFPESFAGGVCFDHHPANETCMVRHHPKEGTPLLNVHAAMEGGSVLETIGQEIIGVMSPVSICMLLVVLLVYTVYNPSSAASNAGTLRTAANLIYLESPADSTAHKLEGAILNALVFVALITAVTFLLLLLYYYRFTNFLVYYTRFSVFLMFSTLGSAILVSIIDRFSIPVDALTFSVLLFNFTVLGTISVFSNGIPIIVKQSNMVVLGIIVAAWFSRLPEWTTWVVLVAIALYDIVAVLAPGGPLKLLVELASSRDEELPALVYESRPPLGRPSGPRDSSLGLLISAGLGLNADHNHLTQAGVELQELLTNDRETVAIRVEENDRGEFEEVMEEEEEEEEEGERSPLMARSSPEENPDFPTHTGDHPVVADESRIQPPGHEIETNSELRNTRGIRLGMGDFIFYSVLVGRAAMYDLMTVYACYLAIISGLGCTLILLAVFHHALPALPISIILGVIFYFLTRLVMEPFVVGVSTSLMMF</sequence>
<dbReference type="InterPro" id="IPR006639">
    <property type="entry name" value="Preselin/SPP"/>
</dbReference>
<comment type="similarity">
    <text evidence="1 10">Belongs to the peptidase A22A family.</text>
</comment>
<dbReference type="EMBL" id="AUSU01002596">
    <property type="protein sequence ID" value="EPS68472.1"/>
    <property type="molecule type" value="Genomic_DNA"/>
</dbReference>
<dbReference type="GO" id="GO:0007219">
    <property type="term" value="P:Notch signaling pathway"/>
    <property type="evidence" value="ECO:0007669"/>
    <property type="project" value="UniProtKB-KW"/>
</dbReference>
<feature type="region of interest" description="Disordered" evidence="11">
    <location>
        <begin position="643"/>
        <end position="697"/>
    </location>
</feature>
<evidence type="ECO:0000256" key="10">
    <source>
        <dbReference type="RuleBase" id="RU361148"/>
    </source>
</evidence>
<organism evidence="14 15">
    <name type="scientific">Genlisea aurea</name>
    <dbReference type="NCBI Taxonomy" id="192259"/>
    <lineage>
        <taxon>Eukaryota</taxon>
        <taxon>Viridiplantae</taxon>
        <taxon>Streptophyta</taxon>
        <taxon>Embryophyta</taxon>
        <taxon>Tracheophyta</taxon>
        <taxon>Spermatophyta</taxon>
        <taxon>Magnoliopsida</taxon>
        <taxon>eudicotyledons</taxon>
        <taxon>Gunneridae</taxon>
        <taxon>Pentapetalae</taxon>
        <taxon>asterids</taxon>
        <taxon>lamiids</taxon>
        <taxon>Lamiales</taxon>
        <taxon>Lentibulariaceae</taxon>
        <taxon>Genlisea</taxon>
    </lineage>
</organism>
<dbReference type="GO" id="GO:0042500">
    <property type="term" value="F:aspartic endopeptidase activity, intramembrane cleaving"/>
    <property type="evidence" value="ECO:0007669"/>
    <property type="project" value="InterPro"/>
</dbReference>
<keyword evidence="2 10" id="KW-0812">Transmembrane</keyword>
<dbReference type="GO" id="GO:0016485">
    <property type="term" value="P:protein processing"/>
    <property type="evidence" value="ECO:0007669"/>
    <property type="project" value="InterPro"/>
</dbReference>
<comment type="caution">
    <text evidence="14">The sequence shown here is derived from an EMBL/GenBank/DDBJ whole genome shotgun (WGS) entry which is preliminary data.</text>
</comment>
<evidence type="ECO:0000256" key="11">
    <source>
        <dbReference type="SAM" id="MobiDB-lite"/>
    </source>
</evidence>
<gene>
    <name evidence="14" type="ORF">M569_06293</name>
</gene>
<feature type="transmembrane region" description="Helical" evidence="10">
    <location>
        <begin position="537"/>
        <end position="556"/>
    </location>
</feature>
<dbReference type="GO" id="GO:0005789">
    <property type="term" value="C:endoplasmic reticulum membrane"/>
    <property type="evidence" value="ECO:0007669"/>
    <property type="project" value="UniProtKB-SubCell"/>
</dbReference>
<evidence type="ECO:0000256" key="6">
    <source>
        <dbReference type="ARBA" id="ARBA00023034"/>
    </source>
</evidence>
<dbReference type="AlphaFoldDB" id="S8E7R8"/>
<comment type="subunit">
    <text evidence="9">Homodimer. Probable component of the gamma-secretase complex, a complex composed of a presenilin homodimer, nicastrin, APH1 and PEN2.</text>
</comment>
<accession>S8E7R8</accession>
<reference evidence="14 15" key="1">
    <citation type="journal article" date="2013" name="BMC Genomics">
        <title>The miniature genome of a carnivorous plant Genlisea aurea contains a low number of genes and short non-coding sequences.</title>
        <authorList>
            <person name="Leushkin E.V."/>
            <person name="Sutormin R.A."/>
            <person name="Nabieva E.R."/>
            <person name="Penin A.A."/>
            <person name="Kondrashov A.S."/>
            <person name="Logacheva M.D."/>
        </authorList>
    </citation>
    <scope>NUCLEOTIDE SEQUENCE [LARGE SCALE GENOMIC DNA]</scope>
</reference>
<dbReference type="EC" id="3.4.23.-" evidence="10"/>
<dbReference type="Proteomes" id="UP000015453">
    <property type="component" value="Unassembled WGS sequence"/>
</dbReference>
<dbReference type="FunFam" id="1.10.472.100:FF:000002">
    <property type="entry name" value="Presenilin"/>
    <property type="match status" value="1"/>
</dbReference>
<feature type="transmembrane region" description="Helical" evidence="10">
    <location>
        <begin position="368"/>
        <end position="390"/>
    </location>
</feature>
<feature type="transmembrane region" description="Helical" evidence="10">
    <location>
        <begin position="762"/>
        <end position="781"/>
    </location>
</feature>
<evidence type="ECO:0000256" key="4">
    <source>
        <dbReference type="ARBA" id="ARBA00022976"/>
    </source>
</evidence>
<name>S8E7R8_9LAMI</name>
<evidence type="ECO:0000256" key="12">
    <source>
        <dbReference type="SAM" id="SignalP"/>
    </source>
</evidence>
<protein>
    <recommendedName>
        <fullName evidence="10">Presenilin</fullName>
        <ecNumber evidence="10">3.4.23.-</ecNumber>
    </recommendedName>
</protein>
<feature type="signal peptide" evidence="12">
    <location>
        <begin position="1"/>
        <end position="17"/>
    </location>
</feature>
<dbReference type="GO" id="GO:0005798">
    <property type="term" value="C:Golgi-associated vesicle"/>
    <property type="evidence" value="ECO:0007669"/>
    <property type="project" value="UniProtKB-ARBA"/>
</dbReference>
<proteinExistence type="inferred from homology"/>
<keyword evidence="15" id="KW-1185">Reference proteome</keyword>
<feature type="compositionally biased region" description="Basic and acidic residues" evidence="11">
    <location>
        <begin position="679"/>
        <end position="690"/>
    </location>
</feature>
<dbReference type="PRINTS" id="PR01072">
    <property type="entry name" value="PRESENILIN"/>
</dbReference>
<evidence type="ECO:0000259" key="13">
    <source>
        <dbReference type="Pfam" id="PF01412"/>
    </source>
</evidence>
<feature type="transmembrane region" description="Helical" evidence="10">
    <location>
        <begin position="425"/>
        <end position="449"/>
    </location>
</feature>
<dbReference type="InterPro" id="IPR038508">
    <property type="entry name" value="ArfGAP_dom_sf"/>
</dbReference>
<dbReference type="PANTHER" id="PTHR10202:SF26">
    <property type="entry name" value="PRESENILIN"/>
    <property type="match status" value="1"/>
</dbReference>
<comment type="subcellular location">
    <subcellularLocation>
        <location evidence="10">Endoplasmic reticulum membrane</location>
        <topology evidence="10">Multi-pass membrane protein</topology>
    </subcellularLocation>
    <subcellularLocation>
        <location evidence="10">Golgi apparatus membrane</location>
        <topology evidence="10">Multi-pass membrane protein</topology>
    </subcellularLocation>
</comment>
<dbReference type="PANTHER" id="PTHR10202">
    <property type="entry name" value="PRESENILIN"/>
    <property type="match status" value="1"/>
</dbReference>
<evidence type="ECO:0000256" key="9">
    <source>
        <dbReference type="ARBA" id="ARBA00062638"/>
    </source>
</evidence>
<dbReference type="GO" id="GO:0006509">
    <property type="term" value="P:membrane protein ectodomain proteolysis"/>
    <property type="evidence" value="ECO:0007669"/>
    <property type="project" value="TreeGrafter"/>
</dbReference>
<feature type="compositionally biased region" description="Acidic residues" evidence="11">
    <location>
        <begin position="645"/>
        <end position="658"/>
    </location>
</feature>
<feature type="transmembrane region" description="Helical" evidence="10">
    <location>
        <begin position="736"/>
        <end position="756"/>
    </location>
</feature>
<keyword evidence="12" id="KW-0732">Signal</keyword>
<comment type="function">
    <text evidence="8 10">Probable subunit of the gamma-secretase complex, an endoprotease complex that catalyzes the intramembrane cleavage of integral membrane proteins such as Notch receptors.</text>
</comment>
<evidence type="ECO:0000256" key="2">
    <source>
        <dbReference type="ARBA" id="ARBA00022692"/>
    </source>
</evidence>
<dbReference type="SMART" id="SM00730">
    <property type="entry name" value="PSN"/>
    <property type="match status" value="1"/>
</dbReference>
<dbReference type="InterPro" id="IPR042524">
    <property type="entry name" value="Presenilin_C"/>
</dbReference>
<evidence type="ECO:0000256" key="8">
    <source>
        <dbReference type="ARBA" id="ARBA00059584"/>
    </source>
</evidence>
<dbReference type="InterPro" id="IPR001164">
    <property type="entry name" value="ArfGAP_dom"/>
</dbReference>
<dbReference type="MEROPS" id="A22.A01"/>
<feature type="domain" description="Arf-GAP" evidence="13">
    <location>
        <begin position="21"/>
        <end position="88"/>
    </location>
</feature>
<dbReference type="GO" id="GO:0070765">
    <property type="term" value="C:gamma-secretase complex"/>
    <property type="evidence" value="ECO:0007669"/>
    <property type="project" value="TreeGrafter"/>
</dbReference>
<evidence type="ECO:0000313" key="14">
    <source>
        <dbReference type="EMBL" id="EPS68472.1"/>
    </source>
</evidence>
<dbReference type="Gene3D" id="1.10.220.150">
    <property type="entry name" value="Arf GTPase activating protein"/>
    <property type="match status" value="1"/>
</dbReference>
<keyword evidence="5 10" id="KW-1133">Transmembrane helix</keyword>
<evidence type="ECO:0000256" key="5">
    <source>
        <dbReference type="ARBA" id="ARBA00022989"/>
    </source>
</evidence>
<comment type="domain">
    <text evidence="10">The PAL motif is required for normal active site conformation.</text>
</comment>
<dbReference type="Pfam" id="PF01080">
    <property type="entry name" value="Presenilin"/>
    <property type="match status" value="1"/>
</dbReference>
<dbReference type="GO" id="GO:0005096">
    <property type="term" value="F:GTPase activator activity"/>
    <property type="evidence" value="ECO:0007669"/>
    <property type="project" value="InterPro"/>
</dbReference>
<evidence type="ECO:0000256" key="1">
    <source>
        <dbReference type="ARBA" id="ARBA00008604"/>
    </source>
</evidence>
<keyword evidence="10" id="KW-0378">Hydrolase</keyword>
<dbReference type="Gene3D" id="1.10.472.100">
    <property type="entry name" value="Presenilin"/>
    <property type="match status" value="1"/>
</dbReference>
<keyword evidence="6 10" id="KW-0333">Golgi apparatus</keyword>
<feature type="transmembrane region" description="Helical" evidence="10">
    <location>
        <begin position="461"/>
        <end position="482"/>
    </location>
</feature>
<dbReference type="InterPro" id="IPR001108">
    <property type="entry name" value="Peptidase_A22A"/>
</dbReference>
<dbReference type="SUPFAM" id="SSF57863">
    <property type="entry name" value="ArfGap/RecO-like zinc finger"/>
    <property type="match status" value="1"/>
</dbReference>
<keyword evidence="4 10" id="KW-0914">Notch signaling pathway</keyword>
<feature type="transmembrane region" description="Helical" evidence="10">
    <location>
        <begin position="488"/>
        <end position="507"/>
    </location>
</feature>
<keyword evidence="7 10" id="KW-0472">Membrane</keyword>
<dbReference type="Pfam" id="PF01412">
    <property type="entry name" value="ArfGap"/>
    <property type="match status" value="1"/>
</dbReference>
<evidence type="ECO:0000256" key="7">
    <source>
        <dbReference type="ARBA" id="ARBA00023136"/>
    </source>
</evidence>
<keyword evidence="10" id="KW-0645">Protease</keyword>
<evidence type="ECO:0000313" key="15">
    <source>
        <dbReference type="Proteomes" id="UP000015453"/>
    </source>
</evidence>
<dbReference type="InterPro" id="IPR037278">
    <property type="entry name" value="ARFGAP/RecO"/>
</dbReference>
<keyword evidence="3 10" id="KW-0256">Endoplasmic reticulum</keyword>
<feature type="chain" id="PRO_5004550243" description="Presenilin" evidence="12">
    <location>
        <begin position="18"/>
        <end position="795"/>
    </location>
</feature>
<dbReference type="GO" id="GO:0000139">
    <property type="term" value="C:Golgi membrane"/>
    <property type="evidence" value="ECO:0007669"/>
    <property type="project" value="UniProtKB-SubCell"/>
</dbReference>